<comment type="caution">
    <text evidence="3">The sequence shown here is derived from an EMBL/GenBank/DDBJ whole genome shotgun (WGS) entry which is preliminary data.</text>
</comment>
<feature type="domain" description="IFT52 GIFT" evidence="2">
    <location>
        <begin position="226"/>
        <end position="301"/>
    </location>
</feature>
<proteinExistence type="predicted"/>
<evidence type="ECO:0000313" key="3">
    <source>
        <dbReference type="EMBL" id="KAK9839205.1"/>
    </source>
</evidence>
<accession>A0AAW1RYM6</accession>
<dbReference type="PANTHER" id="PTHR12969:SF7">
    <property type="entry name" value="INTRAFLAGELLAR TRANSPORT PROTEIN 52 HOMOLOG"/>
    <property type="match status" value="1"/>
</dbReference>
<dbReference type="GO" id="GO:0060271">
    <property type="term" value="P:cilium assembly"/>
    <property type="evidence" value="ECO:0007669"/>
    <property type="project" value="TreeGrafter"/>
</dbReference>
<dbReference type="InterPro" id="IPR055458">
    <property type="entry name" value="IFT52_GIFT"/>
</dbReference>
<protein>
    <recommendedName>
        <fullName evidence="2">IFT52 GIFT domain-containing protein</fullName>
    </recommendedName>
</protein>
<evidence type="ECO:0000256" key="1">
    <source>
        <dbReference type="SAM" id="MobiDB-lite"/>
    </source>
</evidence>
<dbReference type="AlphaFoldDB" id="A0AAW1RYM6"/>
<dbReference type="GO" id="GO:0030992">
    <property type="term" value="C:intraciliary transport particle B"/>
    <property type="evidence" value="ECO:0007669"/>
    <property type="project" value="TreeGrafter"/>
</dbReference>
<feature type="region of interest" description="Disordered" evidence="1">
    <location>
        <begin position="1"/>
        <end position="68"/>
    </location>
</feature>
<dbReference type="GO" id="GO:0005929">
    <property type="term" value="C:cilium"/>
    <property type="evidence" value="ECO:0007669"/>
    <property type="project" value="TreeGrafter"/>
</dbReference>
<dbReference type="SUPFAM" id="SSF52317">
    <property type="entry name" value="Class I glutamine amidotransferase-like"/>
    <property type="match status" value="1"/>
</dbReference>
<gene>
    <name evidence="3" type="ORF">WJX81_001213</name>
</gene>
<reference evidence="3 4" key="1">
    <citation type="journal article" date="2024" name="Nat. Commun.">
        <title>Phylogenomics reveals the evolutionary origins of lichenization in chlorophyte algae.</title>
        <authorList>
            <person name="Puginier C."/>
            <person name="Libourel C."/>
            <person name="Otte J."/>
            <person name="Skaloud P."/>
            <person name="Haon M."/>
            <person name="Grisel S."/>
            <person name="Petersen M."/>
            <person name="Berrin J.G."/>
            <person name="Delaux P.M."/>
            <person name="Dal Grande F."/>
            <person name="Keller J."/>
        </authorList>
    </citation>
    <scope>NUCLEOTIDE SEQUENCE [LARGE SCALE GENOMIC DNA]</scope>
    <source>
        <strain evidence="3 4">SAG 245.80</strain>
    </source>
</reference>
<keyword evidence="4" id="KW-1185">Reference proteome</keyword>
<feature type="domain" description="IFT52 GIFT" evidence="2">
    <location>
        <begin position="96"/>
        <end position="216"/>
    </location>
</feature>
<dbReference type="InterPro" id="IPR029062">
    <property type="entry name" value="Class_I_gatase-like"/>
</dbReference>
<dbReference type="PANTHER" id="PTHR12969">
    <property type="entry name" value="NGD5/OSM-6/IFT52"/>
    <property type="match status" value="1"/>
</dbReference>
<dbReference type="InterPro" id="IPR039975">
    <property type="entry name" value="IFT52"/>
</dbReference>
<dbReference type="GO" id="GO:0042073">
    <property type="term" value="P:intraciliary transport"/>
    <property type="evidence" value="ECO:0007669"/>
    <property type="project" value="TreeGrafter"/>
</dbReference>
<dbReference type="Proteomes" id="UP001445335">
    <property type="component" value="Unassembled WGS sequence"/>
</dbReference>
<dbReference type="Pfam" id="PF23355">
    <property type="entry name" value="IFT52_GIFT"/>
    <property type="match status" value="2"/>
</dbReference>
<evidence type="ECO:0000259" key="2">
    <source>
        <dbReference type="Pfam" id="PF23355"/>
    </source>
</evidence>
<sequence>MPAAFTQGGSTGTAPSALPFEPPFSDLPPSRQRPQSAGRRRPESARGSGTGYQSGLAGAATLGGGEECGDAPRPRALLVNGLASAVGGDPAAIPAPRTGYKQLLRRLGATYTSEVVAAMAPLAPRALAGAELVILACPQRRLGRAELAAVRSVVNRGGALLVLAAAGGDRAAGSNLNAVLEPYGISVEANTALRAVPHARSLHPAEPLVADGLCARPSAAPEPGIFVYPRGATLDVAPPAVAVLATGRMLHPPQCPVSALWEGAEGERVAVAGSAEMFSDAWLPRECNAALLDWLLAWLQPGSKHAPVEYVAEAPVLGRALLVPDIASLSENLRCCFQARKMHCNSPEHI</sequence>
<organism evidence="3 4">
    <name type="scientific">Elliptochloris bilobata</name>
    <dbReference type="NCBI Taxonomy" id="381761"/>
    <lineage>
        <taxon>Eukaryota</taxon>
        <taxon>Viridiplantae</taxon>
        <taxon>Chlorophyta</taxon>
        <taxon>core chlorophytes</taxon>
        <taxon>Trebouxiophyceae</taxon>
        <taxon>Trebouxiophyceae incertae sedis</taxon>
        <taxon>Elliptochloris clade</taxon>
        <taxon>Elliptochloris</taxon>
    </lineage>
</organism>
<dbReference type="GO" id="GO:0005814">
    <property type="term" value="C:centriole"/>
    <property type="evidence" value="ECO:0007669"/>
    <property type="project" value="TreeGrafter"/>
</dbReference>
<evidence type="ECO:0000313" key="4">
    <source>
        <dbReference type="Proteomes" id="UP001445335"/>
    </source>
</evidence>
<dbReference type="EMBL" id="JALJOU010000017">
    <property type="protein sequence ID" value="KAK9839205.1"/>
    <property type="molecule type" value="Genomic_DNA"/>
</dbReference>
<name>A0AAW1RYM6_9CHLO</name>